<name>A0AC34R4L2_9BILA</name>
<accession>A0AC34R4L2</accession>
<evidence type="ECO:0000313" key="1">
    <source>
        <dbReference type="Proteomes" id="UP000887576"/>
    </source>
</evidence>
<sequence>MRRSGSYSAPRSGGFTMPSYGYGGGYMSKSLSRSSSSLFGRSLSATALNHTPPLHNVGVQRSTPHYSDKSGSYSAPRSGGFTMPSYGYGGGYMSKSLSRSSSSLFGRSLSATALNHTPPLHNVGVQRSTPHYSDKFPYVRYSYGNTDSAAAVMAQTDLTARHYPSIKDTGTRRWLEGKLNSYNPSLFSRYSHNILENRPEKPITPTRNYVRYMPVDDAVDMYKKNCMTVNTLSKYWLSPTTSQSRRDRDLNLGSTTYGNYSFPSKYDRTRPTYYSRVASILSNY</sequence>
<reference evidence="2" key="1">
    <citation type="submission" date="2022-11" db="UniProtKB">
        <authorList>
            <consortium name="WormBaseParasite"/>
        </authorList>
    </citation>
    <scope>IDENTIFICATION</scope>
</reference>
<dbReference type="WBParaSite" id="JU765_v2.g3303.t2">
    <property type="protein sequence ID" value="JU765_v2.g3303.t2"/>
    <property type="gene ID" value="JU765_v2.g3303"/>
</dbReference>
<dbReference type="Proteomes" id="UP000887576">
    <property type="component" value="Unplaced"/>
</dbReference>
<protein>
    <submittedName>
        <fullName evidence="2">Uncharacterized protein</fullName>
    </submittedName>
</protein>
<organism evidence="1 2">
    <name type="scientific">Panagrolaimus sp. JU765</name>
    <dbReference type="NCBI Taxonomy" id="591449"/>
    <lineage>
        <taxon>Eukaryota</taxon>
        <taxon>Metazoa</taxon>
        <taxon>Ecdysozoa</taxon>
        <taxon>Nematoda</taxon>
        <taxon>Chromadorea</taxon>
        <taxon>Rhabditida</taxon>
        <taxon>Tylenchina</taxon>
        <taxon>Panagrolaimomorpha</taxon>
        <taxon>Panagrolaimoidea</taxon>
        <taxon>Panagrolaimidae</taxon>
        <taxon>Panagrolaimus</taxon>
    </lineage>
</organism>
<proteinExistence type="predicted"/>
<evidence type="ECO:0000313" key="2">
    <source>
        <dbReference type="WBParaSite" id="JU765_v2.g3303.t2"/>
    </source>
</evidence>